<dbReference type="SUPFAM" id="SSF88946">
    <property type="entry name" value="Sigma2 domain of RNA polymerase sigma factors"/>
    <property type="match status" value="1"/>
</dbReference>
<dbReference type="Pfam" id="PF04542">
    <property type="entry name" value="Sigma70_r2"/>
    <property type="match status" value="1"/>
</dbReference>
<comment type="caution">
    <text evidence="6">The sequence shown here is derived from an EMBL/GenBank/DDBJ whole genome shotgun (WGS) entry which is preliminary data.</text>
</comment>
<gene>
    <name evidence="6" type="ORF">A2160_05530</name>
</gene>
<dbReference type="SUPFAM" id="SSF88659">
    <property type="entry name" value="Sigma3 and sigma4 domains of RNA polymerase sigma factors"/>
    <property type="match status" value="1"/>
</dbReference>
<organism evidence="6 7">
    <name type="scientific">Candidatus Beckwithbacteria bacterium RBG_13_42_9</name>
    <dbReference type="NCBI Taxonomy" id="1797457"/>
    <lineage>
        <taxon>Bacteria</taxon>
        <taxon>Candidatus Beckwithiibacteriota</taxon>
    </lineage>
</organism>
<evidence type="ECO:0000259" key="5">
    <source>
        <dbReference type="PROSITE" id="PS00716"/>
    </source>
</evidence>
<accession>A0A1F5E650</accession>
<dbReference type="GO" id="GO:0003677">
    <property type="term" value="F:DNA binding"/>
    <property type="evidence" value="ECO:0007669"/>
    <property type="project" value="UniProtKB-KW"/>
</dbReference>
<dbReference type="Gene3D" id="1.10.10.10">
    <property type="entry name" value="Winged helix-like DNA-binding domain superfamily/Winged helix DNA-binding domain"/>
    <property type="match status" value="1"/>
</dbReference>
<keyword evidence="3" id="KW-0238">DNA-binding</keyword>
<evidence type="ECO:0000256" key="3">
    <source>
        <dbReference type="ARBA" id="ARBA00023125"/>
    </source>
</evidence>
<dbReference type="GO" id="GO:0016987">
    <property type="term" value="F:sigma factor activity"/>
    <property type="evidence" value="ECO:0007669"/>
    <property type="project" value="UniProtKB-KW"/>
</dbReference>
<dbReference type="InterPro" id="IPR013324">
    <property type="entry name" value="RNA_pol_sigma_r3/r4-like"/>
</dbReference>
<feature type="domain" description="RNA polymerase sigma-70" evidence="5">
    <location>
        <begin position="256"/>
        <end position="282"/>
    </location>
</feature>
<dbReference type="EMBL" id="MEZK01000016">
    <property type="protein sequence ID" value="OGD62801.1"/>
    <property type="molecule type" value="Genomic_DNA"/>
</dbReference>
<dbReference type="NCBIfam" id="TIGR02937">
    <property type="entry name" value="sigma70-ECF"/>
    <property type="match status" value="1"/>
</dbReference>
<protein>
    <recommendedName>
        <fullName evidence="5">RNA polymerase sigma-70 domain-containing protein</fullName>
    </recommendedName>
</protein>
<evidence type="ECO:0000256" key="2">
    <source>
        <dbReference type="ARBA" id="ARBA00023082"/>
    </source>
</evidence>
<dbReference type="PANTHER" id="PTHR30603">
    <property type="entry name" value="RNA POLYMERASE SIGMA FACTOR RPO"/>
    <property type="match status" value="1"/>
</dbReference>
<dbReference type="InterPro" id="IPR014284">
    <property type="entry name" value="RNA_pol_sigma-70_dom"/>
</dbReference>
<dbReference type="PRINTS" id="PR00046">
    <property type="entry name" value="SIGMA70FCT"/>
</dbReference>
<reference evidence="6 7" key="1">
    <citation type="journal article" date="2016" name="Nat. Commun.">
        <title>Thousands of microbial genomes shed light on interconnected biogeochemical processes in an aquifer system.</title>
        <authorList>
            <person name="Anantharaman K."/>
            <person name="Brown C.T."/>
            <person name="Hug L.A."/>
            <person name="Sharon I."/>
            <person name="Castelle C.J."/>
            <person name="Probst A.J."/>
            <person name="Thomas B.C."/>
            <person name="Singh A."/>
            <person name="Wilkins M.J."/>
            <person name="Karaoz U."/>
            <person name="Brodie E.L."/>
            <person name="Williams K.H."/>
            <person name="Hubbard S.S."/>
            <person name="Banfield J.F."/>
        </authorList>
    </citation>
    <scope>NUCLEOTIDE SEQUENCE [LARGE SCALE GENOMIC DNA]</scope>
</reference>
<evidence type="ECO:0000256" key="4">
    <source>
        <dbReference type="ARBA" id="ARBA00023163"/>
    </source>
</evidence>
<keyword evidence="2" id="KW-0731">Sigma factor</keyword>
<sequence>MAFFEKMSKESSELKPSLVAERLFKHPAAAREDRLIEFLRAFELSAIEAELIRSNQGIAYRAAAQLYTPPLTFEEKVAAGLDGMVACLQRYKPEKGNFGPYAKHWVERAIKDQQGEALGIPRHAMNRLRQYHRAKKALMLRTSRSDISFDEIVKEMGIKRRDAIANLHAILELTRPIEIDDQIRGSTFLSQDGGGNNHTEQERITVVVKAVEDQALDKALNDQLADLVCGEELGFKEREKEVLLWRLGLGGRDQLSRPEVAELFGMTREGIRQIEIRTLPKLLEHPRLKDAFPGLDWMSSFLGKK</sequence>
<dbReference type="InterPro" id="IPR013325">
    <property type="entry name" value="RNA_pol_sigma_r2"/>
</dbReference>
<evidence type="ECO:0000256" key="1">
    <source>
        <dbReference type="ARBA" id="ARBA00023015"/>
    </source>
</evidence>
<keyword evidence="1" id="KW-0805">Transcription regulation</keyword>
<dbReference type="Gene3D" id="1.10.1740.10">
    <property type="match status" value="1"/>
</dbReference>
<dbReference type="InterPro" id="IPR036388">
    <property type="entry name" value="WH-like_DNA-bd_sf"/>
</dbReference>
<dbReference type="InterPro" id="IPR007627">
    <property type="entry name" value="RNA_pol_sigma70_r2"/>
</dbReference>
<dbReference type="PROSITE" id="PS00716">
    <property type="entry name" value="SIGMA70_2"/>
    <property type="match status" value="1"/>
</dbReference>
<dbReference type="AlphaFoldDB" id="A0A1F5E650"/>
<dbReference type="InterPro" id="IPR000943">
    <property type="entry name" value="RNA_pol_sigma70"/>
</dbReference>
<evidence type="ECO:0000313" key="7">
    <source>
        <dbReference type="Proteomes" id="UP000177006"/>
    </source>
</evidence>
<dbReference type="GO" id="GO:0006352">
    <property type="term" value="P:DNA-templated transcription initiation"/>
    <property type="evidence" value="ECO:0007669"/>
    <property type="project" value="InterPro"/>
</dbReference>
<dbReference type="InterPro" id="IPR050239">
    <property type="entry name" value="Sigma-70_RNA_pol_init_factors"/>
</dbReference>
<evidence type="ECO:0000313" key="6">
    <source>
        <dbReference type="EMBL" id="OGD62801.1"/>
    </source>
</evidence>
<dbReference type="PANTHER" id="PTHR30603:SF47">
    <property type="entry name" value="RNA POLYMERASE SIGMA FACTOR SIGD, CHLOROPLASTIC"/>
    <property type="match status" value="1"/>
</dbReference>
<name>A0A1F5E650_9BACT</name>
<dbReference type="Proteomes" id="UP000177006">
    <property type="component" value="Unassembled WGS sequence"/>
</dbReference>
<keyword evidence="4" id="KW-0804">Transcription</keyword>
<proteinExistence type="predicted"/>
<dbReference type="STRING" id="1797457.A2160_05530"/>